<comment type="caution">
    <text evidence="1">The sequence shown here is derived from an EMBL/GenBank/DDBJ whole genome shotgun (WGS) entry which is preliminary data.</text>
</comment>
<reference evidence="1 2" key="1">
    <citation type="submission" date="2019-05" db="EMBL/GenBank/DDBJ databases">
        <title>Nesterenkonia sp. GY074 isolated from the Southern Atlantic Ocean.</title>
        <authorList>
            <person name="Zhang G."/>
        </authorList>
    </citation>
    <scope>NUCLEOTIDE SEQUENCE [LARGE SCALE GENOMIC DNA]</scope>
    <source>
        <strain evidence="1 2">GY074</strain>
    </source>
</reference>
<evidence type="ECO:0008006" key="3">
    <source>
        <dbReference type="Google" id="ProtNLM"/>
    </source>
</evidence>
<dbReference type="AlphaFoldDB" id="A0A5R9B862"/>
<dbReference type="OrthoDB" id="5379188at2"/>
<gene>
    <name evidence="1" type="ORF">FEF26_12740</name>
</gene>
<name>A0A5R9B862_9MICC</name>
<keyword evidence="2" id="KW-1185">Reference proteome</keyword>
<evidence type="ECO:0000313" key="2">
    <source>
        <dbReference type="Proteomes" id="UP000310458"/>
    </source>
</evidence>
<sequence>MPIHVGARVVEQISLEDRLKSEVGLITLRARGVALVIDGLDEIRSERASRVLEDANALVMKYPASKILLTSRLGVLDGHLLLTETNHHVQAPLDTEAALSLIDTVSGTRPHEALQNPAFKENVKLPFFALAAAVVQRDGKTQLSRAGLMRALVAKALRRPGMVRTSVGTAEIARLLEQLAVNGTRRDRSDGMSEPERLTLLETGLVRRSDDDDQIHFTLPLLEQWFAAQRFQNDPQLIEEATRSSAEFEIWRWALAIALDESSWDTYNDIIMRCLAQDLGAGFWLIRESSRRSSRIEKAPNDPGLQARRVEHTVGYVKRTVPLYKELVFPLPAKDEHLVFDVNVNRGLINIGWYSTPETPVGSQQGDNPEELPLPLARWGVAPTAEKTWPWDHVRNGFNSGVDVRFWQHLDLGYPGGLWERERRFSLAAQLLDPRRGPQPYRIGLESLRTRLDEILQHVDLESLESFESGRLKVSGAEFRDLVNWARKCPHAEIERLVPSPMADPNTVDTAEDLYPRQLVDKYLLEAHGFGSEMYDQASDGLFSSFKWRWQEPDGALRGVIGVSEDSPMYRTGLDRIVTKIAVPAHLLDDIENEYGAPFDRSSNGRARFRTSAGDGGESLREAAFTVLDRERYPGSGGPPQIWSSSLLRTSGGRPASLIAHDWFRNNLSAVGLERVLSDGRRFH</sequence>
<evidence type="ECO:0000313" key="1">
    <source>
        <dbReference type="EMBL" id="TLP93893.1"/>
    </source>
</evidence>
<dbReference type="EMBL" id="VAVZ01000039">
    <property type="protein sequence ID" value="TLP93893.1"/>
    <property type="molecule type" value="Genomic_DNA"/>
</dbReference>
<accession>A0A5R9B862</accession>
<organism evidence="1 2">
    <name type="scientific">Nesterenkonia salmonea</name>
    <dbReference type="NCBI Taxonomy" id="1804987"/>
    <lineage>
        <taxon>Bacteria</taxon>
        <taxon>Bacillati</taxon>
        <taxon>Actinomycetota</taxon>
        <taxon>Actinomycetes</taxon>
        <taxon>Micrococcales</taxon>
        <taxon>Micrococcaceae</taxon>
        <taxon>Nesterenkonia</taxon>
    </lineage>
</organism>
<proteinExistence type="predicted"/>
<dbReference type="Proteomes" id="UP000310458">
    <property type="component" value="Unassembled WGS sequence"/>
</dbReference>
<dbReference type="RefSeq" id="WP_138253919.1">
    <property type="nucleotide sequence ID" value="NZ_VAVZ01000039.1"/>
</dbReference>
<protein>
    <recommendedName>
        <fullName evidence="3">NACHT domain-containing protein</fullName>
    </recommendedName>
</protein>